<sequence length="116" mass="13507">MVRWSLLGHKAYSTWGLLVPTIVAHLDAESAAKYESNFQRMFNMSVDKFLLDTEKQEELWKQTQESYESIQSWFVQAEERYGGGKWILGDNIKFSDLTVATSLTWVALFGREDNKY</sequence>
<dbReference type="InterPro" id="IPR054416">
    <property type="entry name" value="GST_UstS-like_C"/>
</dbReference>
<dbReference type="InterPro" id="IPR036282">
    <property type="entry name" value="Glutathione-S-Trfase_C_sf"/>
</dbReference>
<dbReference type="SUPFAM" id="SSF47616">
    <property type="entry name" value="GST C-terminal domain-like"/>
    <property type="match status" value="1"/>
</dbReference>
<reference evidence="2 3" key="1">
    <citation type="journal article" date="2019" name="Nat. Ecol. Evol.">
        <title>Megaphylogeny resolves global patterns of mushroom evolution.</title>
        <authorList>
            <person name="Varga T."/>
            <person name="Krizsan K."/>
            <person name="Foldi C."/>
            <person name="Dima B."/>
            <person name="Sanchez-Garcia M."/>
            <person name="Sanchez-Ramirez S."/>
            <person name="Szollosi G.J."/>
            <person name="Szarkandi J.G."/>
            <person name="Papp V."/>
            <person name="Albert L."/>
            <person name="Andreopoulos W."/>
            <person name="Angelini C."/>
            <person name="Antonin V."/>
            <person name="Barry K.W."/>
            <person name="Bougher N.L."/>
            <person name="Buchanan P."/>
            <person name="Buyck B."/>
            <person name="Bense V."/>
            <person name="Catcheside P."/>
            <person name="Chovatia M."/>
            <person name="Cooper J."/>
            <person name="Damon W."/>
            <person name="Desjardin D."/>
            <person name="Finy P."/>
            <person name="Geml J."/>
            <person name="Haridas S."/>
            <person name="Hughes K."/>
            <person name="Justo A."/>
            <person name="Karasinski D."/>
            <person name="Kautmanova I."/>
            <person name="Kiss B."/>
            <person name="Kocsube S."/>
            <person name="Kotiranta H."/>
            <person name="LaButti K.M."/>
            <person name="Lechner B.E."/>
            <person name="Liimatainen K."/>
            <person name="Lipzen A."/>
            <person name="Lukacs Z."/>
            <person name="Mihaltcheva S."/>
            <person name="Morgado L.N."/>
            <person name="Niskanen T."/>
            <person name="Noordeloos M.E."/>
            <person name="Ohm R.A."/>
            <person name="Ortiz-Santana B."/>
            <person name="Ovrebo C."/>
            <person name="Racz N."/>
            <person name="Riley R."/>
            <person name="Savchenko A."/>
            <person name="Shiryaev A."/>
            <person name="Soop K."/>
            <person name="Spirin V."/>
            <person name="Szebenyi C."/>
            <person name="Tomsovsky M."/>
            <person name="Tulloss R.E."/>
            <person name="Uehling J."/>
            <person name="Grigoriev I.V."/>
            <person name="Vagvolgyi C."/>
            <person name="Papp T."/>
            <person name="Martin F.M."/>
            <person name="Miettinen O."/>
            <person name="Hibbett D.S."/>
            <person name="Nagy L.G."/>
        </authorList>
    </citation>
    <scope>NUCLEOTIDE SEQUENCE [LARGE SCALE GENOMIC DNA]</scope>
    <source>
        <strain evidence="2 3">FP101781</strain>
    </source>
</reference>
<name>A0A4Y7T8V6_COPMI</name>
<dbReference type="Pfam" id="PF22041">
    <property type="entry name" value="GST_C_7"/>
    <property type="match status" value="1"/>
</dbReference>
<evidence type="ECO:0000313" key="2">
    <source>
        <dbReference type="EMBL" id="TEB30585.1"/>
    </source>
</evidence>
<gene>
    <name evidence="2" type="ORF">FA13DRAFT_1792180</name>
</gene>
<comment type="caution">
    <text evidence="2">The sequence shown here is derived from an EMBL/GenBank/DDBJ whole genome shotgun (WGS) entry which is preliminary data.</text>
</comment>
<evidence type="ECO:0000313" key="3">
    <source>
        <dbReference type="Proteomes" id="UP000298030"/>
    </source>
</evidence>
<organism evidence="2 3">
    <name type="scientific">Coprinellus micaceus</name>
    <name type="common">Glistening ink-cap mushroom</name>
    <name type="synonym">Coprinus micaceus</name>
    <dbReference type="NCBI Taxonomy" id="71717"/>
    <lineage>
        <taxon>Eukaryota</taxon>
        <taxon>Fungi</taxon>
        <taxon>Dikarya</taxon>
        <taxon>Basidiomycota</taxon>
        <taxon>Agaricomycotina</taxon>
        <taxon>Agaricomycetes</taxon>
        <taxon>Agaricomycetidae</taxon>
        <taxon>Agaricales</taxon>
        <taxon>Agaricineae</taxon>
        <taxon>Psathyrellaceae</taxon>
        <taxon>Coprinellus</taxon>
    </lineage>
</organism>
<dbReference type="Gene3D" id="1.20.1050.10">
    <property type="match status" value="1"/>
</dbReference>
<proteinExistence type="predicted"/>
<feature type="domain" description="Glutathione S-transferase UstS-like C-terminal" evidence="1">
    <location>
        <begin position="14"/>
        <end position="114"/>
    </location>
</feature>
<dbReference type="Proteomes" id="UP000298030">
    <property type="component" value="Unassembled WGS sequence"/>
</dbReference>
<dbReference type="AlphaFoldDB" id="A0A4Y7T8V6"/>
<accession>A0A4Y7T8V6</accession>
<evidence type="ECO:0000259" key="1">
    <source>
        <dbReference type="Pfam" id="PF22041"/>
    </source>
</evidence>
<protein>
    <recommendedName>
        <fullName evidence="1">Glutathione S-transferase UstS-like C-terminal domain-containing protein</fullName>
    </recommendedName>
</protein>
<dbReference type="EMBL" id="QPFP01000022">
    <property type="protein sequence ID" value="TEB30585.1"/>
    <property type="molecule type" value="Genomic_DNA"/>
</dbReference>
<keyword evidence="3" id="KW-1185">Reference proteome</keyword>